<protein>
    <submittedName>
        <fullName evidence="4">GNAT family N-acetyltransferase</fullName>
    </submittedName>
</protein>
<dbReference type="Pfam" id="PF13508">
    <property type="entry name" value="Acetyltransf_7"/>
    <property type="match status" value="1"/>
</dbReference>
<comment type="caution">
    <text evidence="4">The sequence shown here is derived from an EMBL/GenBank/DDBJ whole genome shotgun (WGS) entry which is preliminary data.</text>
</comment>
<dbReference type="PANTHER" id="PTHR43800:SF1">
    <property type="entry name" value="PEPTIDYL-LYSINE N-ACETYLTRANSFERASE YJAB"/>
    <property type="match status" value="1"/>
</dbReference>
<evidence type="ECO:0000256" key="2">
    <source>
        <dbReference type="ARBA" id="ARBA00023315"/>
    </source>
</evidence>
<dbReference type="InterPro" id="IPR016181">
    <property type="entry name" value="Acyl_CoA_acyltransferase"/>
</dbReference>
<dbReference type="EMBL" id="JABAFY010000006">
    <property type="protein sequence ID" value="NME51519.1"/>
    <property type="molecule type" value="Genomic_DNA"/>
</dbReference>
<evidence type="ECO:0000313" key="5">
    <source>
        <dbReference type="Proteomes" id="UP000522333"/>
    </source>
</evidence>
<keyword evidence="1 4" id="KW-0808">Transferase</keyword>
<sequence length="191" mass="20643">MERLTFSDAGPADWPYLLCLWWRNVRATHGFVAEDYLRAIGAALPGAYLPAMERVRLAWLEVAPAEGDGSDHAPGAGEGHFPTGTVAVPRPFQGRLPAGFLGSVEQRVEMLFVEPGLRGRGIGTALLEDFGSRHPEILLDVNEQNTAARIFYARRGFEVVGRSPLDGAGQPYPLLHLRRVRAGGAGTGQTA</sequence>
<organism evidence="4 5">
    <name type="scientific">Desulfovibrio piger</name>
    <dbReference type="NCBI Taxonomy" id="901"/>
    <lineage>
        <taxon>Bacteria</taxon>
        <taxon>Pseudomonadati</taxon>
        <taxon>Thermodesulfobacteriota</taxon>
        <taxon>Desulfovibrionia</taxon>
        <taxon>Desulfovibrionales</taxon>
        <taxon>Desulfovibrionaceae</taxon>
        <taxon>Desulfovibrio</taxon>
    </lineage>
</organism>
<dbReference type="Gene3D" id="3.40.630.30">
    <property type="match status" value="1"/>
</dbReference>
<dbReference type="GO" id="GO:0016747">
    <property type="term" value="F:acyltransferase activity, transferring groups other than amino-acyl groups"/>
    <property type="evidence" value="ECO:0007669"/>
    <property type="project" value="InterPro"/>
</dbReference>
<accession>A0A848CF59</accession>
<dbReference type="PROSITE" id="PS51186">
    <property type="entry name" value="GNAT"/>
    <property type="match status" value="1"/>
</dbReference>
<dbReference type="InterPro" id="IPR000182">
    <property type="entry name" value="GNAT_dom"/>
</dbReference>
<evidence type="ECO:0000256" key="1">
    <source>
        <dbReference type="ARBA" id="ARBA00022679"/>
    </source>
</evidence>
<feature type="domain" description="N-acetyltransferase" evidence="3">
    <location>
        <begin position="46"/>
        <end position="179"/>
    </location>
</feature>
<dbReference type="RefSeq" id="WP_168934944.1">
    <property type="nucleotide sequence ID" value="NZ_CAUCYA010000004.1"/>
</dbReference>
<proteinExistence type="predicted"/>
<dbReference type="PANTHER" id="PTHR43800">
    <property type="entry name" value="PEPTIDYL-LYSINE N-ACETYLTRANSFERASE YJAB"/>
    <property type="match status" value="1"/>
</dbReference>
<dbReference type="AlphaFoldDB" id="A0A848CF59"/>
<dbReference type="Proteomes" id="UP000522333">
    <property type="component" value="Unassembled WGS sequence"/>
</dbReference>
<keyword evidence="2" id="KW-0012">Acyltransferase</keyword>
<evidence type="ECO:0000259" key="3">
    <source>
        <dbReference type="PROSITE" id="PS51186"/>
    </source>
</evidence>
<reference evidence="4 5" key="1">
    <citation type="submission" date="2020-04" db="EMBL/GenBank/DDBJ databases">
        <authorList>
            <person name="Hitch T.C.A."/>
            <person name="Wylensek D."/>
            <person name="Clavel T."/>
        </authorList>
    </citation>
    <scope>NUCLEOTIDE SEQUENCE [LARGE SCALE GENOMIC DNA]</scope>
    <source>
        <strain evidence="4 5">PG-251-APC-1</strain>
    </source>
</reference>
<dbReference type="SUPFAM" id="SSF55729">
    <property type="entry name" value="Acyl-CoA N-acyltransferases (Nat)"/>
    <property type="match status" value="1"/>
</dbReference>
<evidence type="ECO:0000313" key="4">
    <source>
        <dbReference type="EMBL" id="NME51519.1"/>
    </source>
</evidence>
<name>A0A848CF59_9BACT</name>
<gene>
    <name evidence="4" type="ORF">HF854_02995</name>
</gene>